<dbReference type="PANTHER" id="PTHR11319">
    <property type="entry name" value="G PROTEIN-COUPLED RECEPTOR-RELATED"/>
    <property type="match status" value="1"/>
</dbReference>
<reference evidence="1 2" key="1">
    <citation type="journal article" date="2015" name="Genome Biol. Evol.">
        <title>Comparative Genomics of a Bacterivorous Green Alga Reveals Evolutionary Causalities and Consequences of Phago-Mixotrophic Mode of Nutrition.</title>
        <authorList>
            <person name="Burns J.A."/>
            <person name="Paasch A."/>
            <person name="Narechania A."/>
            <person name="Kim E."/>
        </authorList>
    </citation>
    <scope>NUCLEOTIDE SEQUENCE [LARGE SCALE GENOMIC DNA]</scope>
    <source>
        <strain evidence="1 2">PLY_AMNH</strain>
    </source>
</reference>
<dbReference type="AlphaFoldDB" id="A0AAE0L426"/>
<keyword evidence="2" id="KW-1185">Reference proteome</keyword>
<proteinExistence type="predicted"/>
<name>A0AAE0L426_9CHLO</name>
<dbReference type="SUPFAM" id="SSF51126">
    <property type="entry name" value="Pectin lyase-like"/>
    <property type="match status" value="1"/>
</dbReference>
<dbReference type="InterPro" id="IPR011050">
    <property type="entry name" value="Pectin_lyase_fold/virulence"/>
</dbReference>
<organism evidence="1 2">
    <name type="scientific">Cymbomonas tetramitiformis</name>
    <dbReference type="NCBI Taxonomy" id="36881"/>
    <lineage>
        <taxon>Eukaryota</taxon>
        <taxon>Viridiplantae</taxon>
        <taxon>Chlorophyta</taxon>
        <taxon>Pyramimonadophyceae</taxon>
        <taxon>Pyramimonadales</taxon>
        <taxon>Pyramimonadaceae</taxon>
        <taxon>Cymbomonas</taxon>
    </lineage>
</organism>
<protein>
    <recommendedName>
        <fullName evidence="3">Right handed beta helix domain-containing protein</fullName>
    </recommendedName>
</protein>
<evidence type="ECO:0000313" key="2">
    <source>
        <dbReference type="Proteomes" id="UP001190700"/>
    </source>
</evidence>
<accession>A0AAE0L426</accession>
<gene>
    <name evidence="1" type="ORF">CYMTET_20361</name>
</gene>
<dbReference type="Proteomes" id="UP001190700">
    <property type="component" value="Unassembled WGS sequence"/>
</dbReference>
<dbReference type="EMBL" id="LGRX02009875">
    <property type="protein sequence ID" value="KAK3271278.1"/>
    <property type="molecule type" value="Genomic_DNA"/>
</dbReference>
<evidence type="ECO:0008006" key="3">
    <source>
        <dbReference type="Google" id="ProtNLM"/>
    </source>
</evidence>
<evidence type="ECO:0000313" key="1">
    <source>
        <dbReference type="EMBL" id="KAK3271278.1"/>
    </source>
</evidence>
<dbReference type="PANTHER" id="PTHR11319:SF35">
    <property type="entry name" value="OUTER MEMBRANE PROTEIN PMPC-RELATED"/>
    <property type="match status" value="1"/>
</dbReference>
<sequence>MYCGYRGALDEDCGYRGALDVHYGRCKSLDEYCRRRGFVVFHIVDALTPWMYIAGNGWQYDCHEGRVRYTGVVICQGDGGVVWCEGNDLQLVIFNSYVANNHALGRGGVVHIQADAHSEDGNEVQVVVNNSDITQNTAMASGGVFSTQNMYANVTMDRCTILHNAATKEGGVLHLDFSRLMIVMSLCVISHNKATGMGGGVVYADIMQTANFTLSLCNVSHNDAENGNGGVMNVYHPQYQQDDKRSHVTMEGCSIFQNKAAEGGVLYVWMGYRSRGQSIVSFSGSALSQNSAEAGGVVSIDAKNTASARGRVIMEHCVVSQNRAENVEYTREDGGRGGAVAVEISDLSSHDDVHFDVIMTDCNLLQNYAEENGAVVYLYAIETEESCSGNIAISRSHIVQNVAGVCPQSLGASQHWSPIRGPGWL</sequence>
<comment type="caution">
    <text evidence="1">The sequence shown here is derived from an EMBL/GenBank/DDBJ whole genome shotgun (WGS) entry which is preliminary data.</text>
</comment>